<proteinExistence type="predicted"/>
<dbReference type="eggNOG" id="ENOG5031DZ9">
    <property type="taxonomic scope" value="Bacteria"/>
</dbReference>
<dbReference type="Gene3D" id="1.25.40.20">
    <property type="entry name" value="Ankyrin repeat-containing domain"/>
    <property type="match status" value="1"/>
</dbReference>
<evidence type="ECO:0000313" key="3">
    <source>
        <dbReference type="EMBL" id="CDZ78437.1"/>
    </source>
</evidence>
<feature type="compositionally biased region" description="Acidic residues" evidence="1">
    <location>
        <begin position="475"/>
        <end position="500"/>
    </location>
</feature>
<evidence type="ECO:0000313" key="4">
    <source>
        <dbReference type="Proteomes" id="UP000044071"/>
    </source>
</evidence>
<evidence type="ECO:0000259" key="2">
    <source>
        <dbReference type="Pfam" id="PF18493"/>
    </source>
</evidence>
<dbReference type="EMBL" id="CCSB01000003">
    <property type="protein sequence ID" value="CDZ78437.1"/>
    <property type="molecule type" value="Genomic_DNA"/>
</dbReference>
<organism evidence="3 4">
    <name type="scientific">Legionella massiliensis</name>
    <dbReference type="NCBI Taxonomy" id="1034943"/>
    <lineage>
        <taxon>Bacteria</taxon>
        <taxon>Pseudomonadati</taxon>
        <taxon>Pseudomonadota</taxon>
        <taxon>Gammaproteobacteria</taxon>
        <taxon>Legionellales</taxon>
        <taxon>Legionellaceae</taxon>
        <taxon>Legionella</taxon>
    </lineage>
</organism>
<name>A0A078KZN4_9GAMM</name>
<sequence length="1329" mass="153036">MTLADLLKLFRWFDKNGEPFPLNSELDLPHKEIPLLQAEIQANLSSEAPQPEELLSDISKFLQQLSERNEAFNVYKSSIHWLIDLYPSLNNSKIHQHRSKQKIGSLFKNYLDSKPDEAISFYRTELQLQQINPNGTFIIQSFEEERKATSEIRKIDDYIGQMTEKLAELKNPLSLILYMDYTDINSLAACIIWLRRRGVCESTILKSGVLQKFFLHNLHLVTETENPIKDFYDCLAERPEAEMLVNLASAIRVDDPTFKKYNLKAEVDVDKEFETLPISSPDFTADYDSDLFMHLYDLFGMSFLYRAFQNCHDHQGQDDGVLQAALNLEGIAFEALPELIRLLLNSHSEGALERRLETLAELVSREALLRHLVTNKQWLMFYLLCSKEMEEVFTLDAFILYIQEFISLDAVDPINKFRLLFFLLQWAKVNELPYHIHYLFRQLVALYYQAPPEVFNHEYEKALSREYKQIISTEESSESEADGVEDVAEDTVEEDSDSDMEVNHSQSTVDFITNIVLDFENNWEAFSSNLLSGETVDSSDYQKLKDGWREVEKKRGLARRFDKTEDNEPSLEEFIISKRFSLRNYELVLDELLLILFDLSQDKELYNCQQVLIRVLFKLDIPPLREQIIKVLTQTNRHWFLVSWRILEGTSILEEAVKHNNLGLTQELMNQLELDPFDDEVYFKVLMSAIKAKNLVMLKLLVRPQVISKLNEGQLRELYTESLNKDTLLIFEFLLSQHELLSLRPKTHSTLILEAAKKGFGQALSQLCGPQSPFHADAELIDKALMLAIENKHWKCIDELIQVAGPSFDGLLDGWIVVLQKYTWEEQERFIQLYSNYFTRKMIWKAVQHYMDNANLPGITLLLEIKGEPEVTAADLVEVFRVVVANKSWPEFALYLSKITGPGALTREAVAEAITEIIVPESNHEMLTFIYDNFRADLLPDSTTVGEIFRLAAGGKFFEIIKLLCDRSAQDLDNDVLIKLLAIEQQEPESQLREALTRAVDVKQLVGTEVGGIFEGYVDDKNKAGLSTLLQLKGQLALTADQVEVALYECAVTGQFGMASILIDSPQLKEKPGLIATVFEFALPQKQNKFIVKLAKKYTLSSEENIRFLADLIDNEQYETLQEFCRADPELWTWSFQKAVELNKSSAVNFICHSKRFRLVSNWTPQLEQVLSEGRLEQVKAIVSAVASRTPEALNVDNYKQLARENGHAPIVDWFEQLKALKDYRQVSSYSSFPLLKAQAILKDYTKSDSAIKRFFTGHWNRHHVDEVSLILQSRYKSLEELLARLSQIDLLNPKGSLARRIIYMADFLLPLEKEAQREEQRAMNGLAF</sequence>
<feature type="region of interest" description="Disordered" evidence="1">
    <location>
        <begin position="473"/>
        <end position="503"/>
    </location>
</feature>
<accession>A0A078KZN4</accession>
<reference evidence="3 4" key="1">
    <citation type="submission" date="2014-06" db="EMBL/GenBank/DDBJ databases">
        <authorList>
            <person name="Urmite Genomes Urmite Genomes"/>
        </authorList>
    </citation>
    <scope>NUCLEOTIDE SEQUENCE [LARGE SCALE GENOMIC DNA]</scope>
</reference>
<feature type="domain" description="RavJ-like C-terminal" evidence="2">
    <location>
        <begin position="1224"/>
        <end position="1304"/>
    </location>
</feature>
<dbReference type="OrthoDB" id="5634947at2"/>
<dbReference type="SUPFAM" id="SSF48403">
    <property type="entry name" value="Ankyrin repeat"/>
    <property type="match status" value="1"/>
</dbReference>
<dbReference type="Pfam" id="PF18493">
    <property type="entry name" value="DUF5617"/>
    <property type="match status" value="1"/>
</dbReference>
<dbReference type="InterPro" id="IPR041234">
    <property type="entry name" value="RavJ-like_C"/>
</dbReference>
<protein>
    <submittedName>
        <fullName evidence="3">Ankyrin repeats (3 copies)</fullName>
    </submittedName>
</protein>
<evidence type="ECO:0000256" key="1">
    <source>
        <dbReference type="SAM" id="MobiDB-lite"/>
    </source>
</evidence>
<gene>
    <name evidence="3" type="ORF">BN59_02747</name>
</gene>
<dbReference type="InterPro" id="IPR036770">
    <property type="entry name" value="Ankyrin_rpt-contain_sf"/>
</dbReference>
<dbReference type="Proteomes" id="UP000044071">
    <property type="component" value="Unassembled WGS sequence"/>
</dbReference>
<keyword evidence="4" id="KW-1185">Reference proteome</keyword>